<dbReference type="GO" id="GO:0004556">
    <property type="term" value="F:alpha-amylase activity"/>
    <property type="evidence" value="ECO:0007669"/>
    <property type="project" value="TreeGrafter"/>
</dbReference>
<evidence type="ECO:0000256" key="1">
    <source>
        <dbReference type="SAM" id="MobiDB-lite"/>
    </source>
</evidence>
<reference evidence="4 5" key="2">
    <citation type="journal article" date="2016" name="Genome Announc.">
        <title>Complete Genome Sequence of the Highly Virulent Aeromonas schubertii Strain WL1483, Isolated from Diseased Snakehead Fish (Channa argus) in China.</title>
        <authorList>
            <person name="Liu L."/>
            <person name="Li N."/>
            <person name="Zhang D."/>
            <person name="Fu X."/>
            <person name="Shi C."/>
            <person name="Lin Q."/>
            <person name="Hao G."/>
        </authorList>
    </citation>
    <scope>NUCLEOTIDE SEQUENCE [LARGE SCALE GENOMIC DNA]</scope>
    <source>
        <strain evidence="4 5">WL1483</strain>
    </source>
</reference>
<dbReference type="RefSeq" id="WP_060583638.1">
    <property type="nucleotide sequence ID" value="NZ_CP013067.1"/>
</dbReference>
<dbReference type="AlphaFoldDB" id="A0A0S2SNE6"/>
<feature type="region of interest" description="Disordered" evidence="1">
    <location>
        <begin position="26"/>
        <end position="45"/>
    </location>
</feature>
<accession>A0A0S2SNE6</accession>
<feature type="signal peptide" evidence="2">
    <location>
        <begin position="1"/>
        <end position="31"/>
    </location>
</feature>
<sequence length="538" mass="57255">MKHGWTRAATLVAAALWLAACGGGGSSSGTASPTPPTNPEIKPEPATRACYGQSQAACNLRMYQVMVEAFVDGDTRRGYGVGYGPSGHMGDLAGIRQNLDHIASLGVNALWLTPVFDSCAGQGGDERLNATGYFACDYFRVDPNFGSNAELKALIDAAHAKGLYVILDGVFGHVNRVGVSQPSPEGRLPALKSGGADYPGQLVDFSQPQSLAYFQEVARHWVEQYGIDGWRLDQAYQLDLESWRAIRKTVEAASAARKARGESWGTLGYLVGEVWDGADAISRTAYGPADAPALPSAFDFPLRYGLMQALAVGESGKGGQGAAVLDASWNRVENYPPHAMPNLMLGNHDLVRFGDLLQRGGFSPESYWQRHKAAFSFLAARSGPITLYYGEEWGDEVPGFAAKVSGACADQGLCDDHVARNDGKVPATFSPDADQRDLKAHLGKLMALRAAHPALYRGERTKLVAEGSLYGDIKSADGEQILYLLNLSTAPLSYTLPAGKLGSAGSLEDLLSGEKILLGGGSQAIEVAPLTGRFLLAR</sequence>
<organism evidence="4 5">
    <name type="scientific">Aeromonas schubertii</name>
    <dbReference type="NCBI Taxonomy" id="652"/>
    <lineage>
        <taxon>Bacteria</taxon>
        <taxon>Pseudomonadati</taxon>
        <taxon>Pseudomonadota</taxon>
        <taxon>Gammaproteobacteria</taxon>
        <taxon>Aeromonadales</taxon>
        <taxon>Aeromonadaceae</taxon>
        <taxon>Aeromonas</taxon>
    </lineage>
</organism>
<dbReference type="InterPro" id="IPR017853">
    <property type="entry name" value="GH"/>
</dbReference>
<dbReference type="SUPFAM" id="SSF51445">
    <property type="entry name" value="(Trans)glycosidases"/>
    <property type="match status" value="1"/>
</dbReference>
<keyword evidence="4" id="KW-0326">Glycosidase</keyword>
<dbReference type="PATRIC" id="fig|652.5.peg.326"/>
<dbReference type="Gene3D" id="3.20.20.80">
    <property type="entry name" value="Glycosidases"/>
    <property type="match status" value="2"/>
</dbReference>
<dbReference type="Pfam" id="PF00128">
    <property type="entry name" value="Alpha-amylase"/>
    <property type="match status" value="2"/>
</dbReference>
<dbReference type="SUPFAM" id="SSF51011">
    <property type="entry name" value="Glycosyl hydrolase domain"/>
    <property type="match status" value="1"/>
</dbReference>
<gene>
    <name evidence="4" type="ORF">WL1483_3834</name>
</gene>
<evidence type="ECO:0000256" key="2">
    <source>
        <dbReference type="SAM" id="SignalP"/>
    </source>
</evidence>
<dbReference type="EMBL" id="CP013067">
    <property type="protein sequence ID" value="ALP43253.1"/>
    <property type="molecule type" value="Genomic_DNA"/>
</dbReference>
<proteinExistence type="predicted"/>
<name>A0A0S2SNE6_9GAMM</name>
<dbReference type="Proteomes" id="UP000058114">
    <property type="component" value="Chromosome"/>
</dbReference>
<evidence type="ECO:0000313" key="4">
    <source>
        <dbReference type="EMBL" id="ALP43253.1"/>
    </source>
</evidence>
<dbReference type="InterPro" id="IPR006047">
    <property type="entry name" value="GH13_cat_dom"/>
</dbReference>
<feature type="chain" id="PRO_5006604518" evidence="2">
    <location>
        <begin position="32"/>
        <end position="538"/>
    </location>
</feature>
<keyword evidence="4" id="KW-0378">Hydrolase</keyword>
<dbReference type="PANTHER" id="PTHR10357">
    <property type="entry name" value="ALPHA-AMYLASE FAMILY MEMBER"/>
    <property type="match status" value="1"/>
</dbReference>
<dbReference type="GO" id="GO:0009313">
    <property type="term" value="P:oligosaccharide catabolic process"/>
    <property type="evidence" value="ECO:0007669"/>
    <property type="project" value="TreeGrafter"/>
</dbReference>
<feature type="domain" description="Glycosyl hydrolase family 13 catalytic" evidence="3">
    <location>
        <begin position="64"/>
        <end position="449"/>
    </location>
</feature>
<keyword evidence="2" id="KW-0732">Signal</keyword>
<dbReference type="SMART" id="SM00642">
    <property type="entry name" value="Aamy"/>
    <property type="match status" value="1"/>
</dbReference>
<reference evidence="5" key="1">
    <citation type="submission" date="2015-10" db="EMBL/GenBank/DDBJ databases">
        <title>Complete Genome Sequence of Aeromonas schubertii strain WL1483.</title>
        <authorList>
            <person name="Liu L."/>
        </authorList>
    </citation>
    <scope>NUCLEOTIDE SEQUENCE [LARGE SCALE GENOMIC DNA]</scope>
    <source>
        <strain evidence="5">WL1483</strain>
    </source>
</reference>
<dbReference type="PROSITE" id="PS51257">
    <property type="entry name" value="PROKAR_LIPOPROTEIN"/>
    <property type="match status" value="1"/>
</dbReference>
<protein>
    <submittedName>
        <fullName evidence="4">Glycosidase</fullName>
    </submittedName>
</protein>
<dbReference type="KEGG" id="asr:WL1483_3834"/>
<dbReference type="PANTHER" id="PTHR10357:SF228">
    <property type="entry name" value="PUTATIVE-RELATED"/>
    <property type="match status" value="1"/>
</dbReference>
<evidence type="ECO:0000259" key="3">
    <source>
        <dbReference type="SMART" id="SM00642"/>
    </source>
</evidence>
<evidence type="ECO:0000313" key="5">
    <source>
        <dbReference type="Proteomes" id="UP000058114"/>
    </source>
</evidence>